<dbReference type="EMBL" id="IACK01179182">
    <property type="protein sequence ID" value="LAA94426.1"/>
    <property type="molecule type" value="Transcribed_RNA"/>
</dbReference>
<reference evidence="1" key="2">
    <citation type="submission" date="2017-11" db="EMBL/GenBank/DDBJ databases">
        <title>Coralsnake Venomics: Analyses of Venom Gland Transcriptomes and Proteomes of Six Brazilian Taxa.</title>
        <authorList>
            <person name="Aird S.D."/>
            <person name="Jorge da Silva N."/>
            <person name="Qiu L."/>
            <person name="Villar-Briones A."/>
            <person name="Aparecida-Saddi V."/>
            <person name="Campos-Telles M.P."/>
            <person name="Grau M."/>
            <person name="Mikheyev A.S."/>
        </authorList>
    </citation>
    <scope>NUCLEOTIDE SEQUENCE</scope>
    <source>
        <tissue evidence="1">Venom_gland</tissue>
    </source>
</reference>
<dbReference type="AlphaFoldDB" id="A0A2D4JD71"/>
<accession>A0A2D4JD71</accession>
<organism evidence="1">
    <name type="scientific">Micrurus lemniscatus lemniscatus</name>
    <dbReference type="NCBI Taxonomy" id="129467"/>
    <lineage>
        <taxon>Eukaryota</taxon>
        <taxon>Metazoa</taxon>
        <taxon>Chordata</taxon>
        <taxon>Craniata</taxon>
        <taxon>Vertebrata</taxon>
        <taxon>Euteleostomi</taxon>
        <taxon>Lepidosauria</taxon>
        <taxon>Squamata</taxon>
        <taxon>Bifurcata</taxon>
        <taxon>Unidentata</taxon>
        <taxon>Episquamata</taxon>
        <taxon>Toxicofera</taxon>
        <taxon>Serpentes</taxon>
        <taxon>Colubroidea</taxon>
        <taxon>Elapidae</taxon>
        <taxon>Elapinae</taxon>
        <taxon>Micrurus</taxon>
    </lineage>
</organism>
<protein>
    <submittedName>
        <fullName evidence="1">Uncharacterized protein</fullName>
    </submittedName>
</protein>
<sequence>MFCNSPPLATPFLITVLSQWQSKYQLLLRSGVKRPPLSEDASKRVSITIGLQDECSLPILFGHSQIFTAGVPKPGNPKTCRPQLPEFWELGSTGLRVARFGDTCCKDL</sequence>
<evidence type="ECO:0000313" key="1">
    <source>
        <dbReference type="EMBL" id="LAA94426.1"/>
    </source>
</evidence>
<proteinExistence type="predicted"/>
<name>A0A2D4JD71_MICLE</name>
<reference evidence="1" key="1">
    <citation type="submission" date="2017-07" db="EMBL/GenBank/DDBJ databases">
        <authorList>
            <person name="Mikheyev A."/>
            <person name="Grau M."/>
        </authorList>
    </citation>
    <scope>NUCLEOTIDE SEQUENCE</scope>
    <source>
        <tissue evidence="1">Venom_gland</tissue>
    </source>
</reference>